<dbReference type="SUPFAM" id="SSF55545">
    <property type="entry name" value="beta-N-acetylhexosaminidase-like domain"/>
    <property type="match status" value="1"/>
</dbReference>
<dbReference type="SUPFAM" id="SSF51445">
    <property type="entry name" value="(Trans)glycosidases"/>
    <property type="match status" value="1"/>
</dbReference>
<dbReference type="CDD" id="cd06564">
    <property type="entry name" value="GH20_DspB_LnbB-like"/>
    <property type="match status" value="1"/>
</dbReference>
<protein>
    <recommendedName>
        <fullName evidence="4">F5/8 type C domain-containing protein</fullName>
    </recommendedName>
</protein>
<dbReference type="Pfam" id="PF00728">
    <property type="entry name" value="Glyco_hydro_20"/>
    <property type="match status" value="1"/>
</dbReference>
<dbReference type="Gene3D" id="3.20.20.80">
    <property type="entry name" value="Glycosidases"/>
    <property type="match status" value="1"/>
</dbReference>
<dbReference type="InterPro" id="IPR025705">
    <property type="entry name" value="Beta_hexosaminidase_sua/sub"/>
</dbReference>
<gene>
    <name evidence="5" type="ORF">GCM10010449_67350</name>
</gene>
<dbReference type="PROSITE" id="PS50022">
    <property type="entry name" value="FA58C_3"/>
    <property type="match status" value="2"/>
</dbReference>
<dbReference type="InterPro" id="IPR015882">
    <property type="entry name" value="HEX_bac_N"/>
</dbReference>
<dbReference type="Gene3D" id="3.30.379.10">
    <property type="entry name" value="Chitobiase/beta-hexosaminidase domain 2-like"/>
    <property type="match status" value="1"/>
</dbReference>
<dbReference type="InterPro" id="IPR015883">
    <property type="entry name" value="Glyco_hydro_20_cat"/>
</dbReference>
<dbReference type="Gene3D" id="2.60.120.260">
    <property type="entry name" value="Galactose-binding domain-like"/>
    <property type="match status" value="2"/>
</dbReference>
<dbReference type="InterPro" id="IPR029018">
    <property type="entry name" value="Hex-like_dom2"/>
</dbReference>
<evidence type="ECO:0000256" key="1">
    <source>
        <dbReference type="ARBA" id="ARBA00006285"/>
    </source>
</evidence>
<sequence length="786" mass="86780">MTNLSRRTLITATAVAGAAVALPLPLPLRLPIAQAATRGNPRPAVIPALQEWEGGDGAYRLSQDSRVVVPVAEAGELLSLARQLTNDIAEVTGLEIASPRTTRRSRPAEGEILLRLDPAARHGKGGALYAREGYELAVTGRDVTITAAAYSGVYYGTRSLLQILLHDEQRSRVPVGTAQDWPNYRLRGFMLDVGRRFFTPGFVRDYLRVMGWFKLNDLQLHLNDNEIKAPGGDWSKAYDAFRLRSDAPEWDGLAAPDGSYSRADWDSFEDTAALHAVQLTPEIDAPAHSRSFVRFRPSLGLDGGNSDHLDLAKPETTAFMKEVFEEFVPWFRSPEVHYGADEYTGPEAQYRGYFNDMADHLRTLGKHPRAWGSLTEMAGSAEGYDRDVTIHSWNNGWYGPQAAKADGYEIVNTNDGLLYVVPFADYYHGNGLDGRYLYDSWEPHVFPGKESLAPGDPALRGAMSAVWNDLVHATYTQQDVHGLIEKTYGTLAQKMWSGAAQGLAYGEFTALLRRGSLGPGLTTVTPTLAEPDQLAFGAPATASSGAHPSYASDGNPVTAWTSALERGGPWLRIDLGEVRDVARVRLDWGREHGRSYDIEVAENGEEGWRRVASRRGLDQLGWDELEFTAVRARYVRVRGRERGRVRWTLWSAQVFDAPDLARGRTATASSAETASLGPENAVDGDPATRWASKYTDGEWIAVDLGEARTVRRVLLDWEAAAGRDYDLQVSDDGVSGWRTVVERRGRSTAGVDSIDLEPVTARHVRMQGVKRQTTYGYSLHRFEVRG</sequence>
<organism evidence="5 6">
    <name type="scientific">Streptomyces rectiviolaceus</name>
    <dbReference type="NCBI Taxonomy" id="332591"/>
    <lineage>
        <taxon>Bacteria</taxon>
        <taxon>Bacillati</taxon>
        <taxon>Actinomycetota</taxon>
        <taxon>Actinomycetes</taxon>
        <taxon>Kitasatosporales</taxon>
        <taxon>Streptomycetaceae</taxon>
        <taxon>Streptomyces</taxon>
    </lineage>
</organism>
<comment type="caution">
    <text evidence="5">The sequence shown here is derived from an EMBL/GenBank/DDBJ whole genome shotgun (WGS) entry which is preliminary data.</text>
</comment>
<dbReference type="InterPro" id="IPR000421">
    <property type="entry name" value="FA58C"/>
</dbReference>
<dbReference type="EMBL" id="BAAAUG010000148">
    <property type="protein sequence ID" value="GAA3137553.1"/>
    <property type="molecule type" value="Genomic_DNA"/>
</dbReference>
<keyword evidence="6" id="KW-1185">Reference proteome</keyword>
<evidence type="ECO:0000256" key="3">
    <source>
        <dbReference type="ARBA" id="ARBA00023295"/>
    </source>
</evidence>
<evidence type="ECO:0000313" key="5">
    <source>
        <dbReference type="EMBL" id="GAA3137553.1"/>
    </source>
</evidence>
<dbReference type="Proteomes" id="UP001501637">
    <property type="component" value="Unassembled WGS sequence"/>
</dbReference>
<feature type="domain" description="F5/8 type C" evidence="4">
    <location>
        <begin position="652"/>
        <end position="786"/>
    </location>
</feature>
<accession>A0ABP6N7Q6</accession>
<feature type="domain" description="F5/8 type C" evidence="4">
    <location>
        <begin position="516"/>
        <end position="637"/>
    </location>
</feature>
<keyword evidence="2" id="KW-0378">Hydrolase</keyword>
<reference evidence="6" key="1">
    <citation type="journal article" date="2019" name="Int. J. Syst. Evol. Microbiol.">
        <title>The Global Catalogue of Microorganisms (GCM) 10K type strain sequencing project: providing services to taxonomists for standard genome sequencing and annotation.</title>
        <authorList>
            <consortium name="The Broad Institute Genomics Platform"/>
            <consortium name="The Broad Institute Genome Sequencing Center for Infectious Disease"/>
            <person name="Wu L."/>
            <person name="Ma J."/>
        </authorList>
    </citation>
    <scope>NUCLEOTIDE SEQUENCE [LARGE SCALE GENOMIC DNA]</scope>
    <source>
        <strain evidence="6">JCM 9092</strain>
    </source>
</reference>
<dbReference type="PANTHER" id="PTHR43678:SF1">
    <property type="entry name" value="BETA-N-ACETYLHEXOSAMINIDASE"/>
    <property type="match status" value="1"/>
</dbReference>
<dbReference type="PANTHER" id="PTHR43678">
    <property type="entry name" value="PUTATIVE (AFU_ORTHOLOGUE AFUA_2G00640)-RELATED"/>
    <property type="match status" value="1"/>
</dbReference>
<dbReference type="InterPro" id="IPR006311">
    <property type="entry name" value="TAT_signal"/>
</dbReference>
<name>A0ABP6N7Q6_9ACTN</name>
<dbReference type="RefSeq" id="WP_344527523.1">
    <property type="nucleotide sequence ID" value="NZ_BAAAUG010000148.1"/>
</dbReference>
<keyword evidence="3" id="KW-0326">Glycosidase</keyword>
<dbReference type="Pfam" id="PF02838">
    <property type="entry name" value="Glyco_hydro_20b"/>
    <property type="match status" value="1"/>
</dbReference>
<evidence type="ECO:0000313" key="6">
    <source>
        <dbReference type="Proteomes" id="UP001501637"/>
    </source>
</evidence>
<dbReference type="InterPro" id="IPR008979">
    <property type="entry name" value="Galactose-bd-like_sf"/>
</dbReference>
<dbReference type="Pfam" id="PF00754">
    <property type="entry name" value="F5_F8_type_C"/>
    <property type="match status" value="2"/>
</dbReference>
<dbReference type="PROSITE" id="PS51318">
    <property type="entry name" value="TAT"/>
    <property type="match status" value="1"/>
</dbReference>
<dbReference type="InterPro" id="IPR052764">
    <property type="entry name" value="GH20_Enzymes"/>
</dbReference>
<dbReference type="SUPFAM" id="SSF49785">
    <property type="entry name" value="Galactose-binding domain-like"/>
    <property type="match status" value="2"/>
</dbReference>
<evidence type="ECO:0000256" key="2">
    <source>
        <dbReference type="ARBA" id="ARBA00022801"/>
    </source>
</evidence>
<dbReference type="PRINTS" id="PR00738">
    <property type="entry name" value="GLHYDRLASE20"/>
</dbReference>
<dbReference type="InterPro" id="IPR017853">
    <property type="entry name" value="GH"/>
</dbReference>
<comment type="similarity">
    <text evidence="1">Belongs to the glycosyl hydrolase 20 family.</text>
</comment>
<proteinExistence type="inferred from homology"/>
<evidence type="ECO:0000259" key="4">
    <source>
        <dbReference type="PROSITE" id="PS50022"/>
    </source>
</evidence>